<evidence type="ECO:0000256" key="1">
    <source>
        <dbReference type="SAM" id="SignalP"/>
    </source>
</evidence>
<keyword evidence="1" id="KW-0732">Signal</keyword>
<keyword evidence="3" id="KW-1185">Reference proteome</keyword>
<sequence>MKKKLLSVLLGLVMTTGMLTGCGGSGSQDSKAEDGKTVLKMWTIATESDSFHNAYVKAIEDYETAHPDVKIEMESFENQSYKTKLKSAVAANELPDIFYTWGGGFSKSFVESGKVLALDDYYGDYKAELPQQALNNATYDGKLYGTTYTTPVSMMFYNKAMFEEQGLKAPETWDELKAVCQKFIDAGITPIGMSVKDTWVLAMTHDALTLKSAGAEKTAAALTKDGQSYNDADFLASAEKLQELIDMGAFTDGATGLSNDEAAATFTGGKSAMFITGSWLGGQIFNDAENAENYDVVPVPVCSDNAKATDFMGGAIDTLMVNADTADQDAAATAAFEIARSVSKYAYLDGAGIAAWAKDYDDSGVNVLTKKIADYTADATSFTIWFDTLMDSEDAGEYLALLQELYSGNIDPQGFAEGMDAQLSK</sequence>
<dbReference type="Proteomes" id="UP000199315">
    <property type="component" value="Unassembled WGS sequence"/>
</dbReference>
<evidence type="ECO:0000313" key="2">
    <source>
        <dbReference type="EMBL" id="SCP94775.1"/>
    </source>
</evidence>
<gene>
    <name evidence="2" type="ORF">SAMN05421730_100142</name>
</gene>
<dbReference type="OrthoDB" id="41208at2"/>
<dbReference type="EMBL" id="FMKA01000001">
    <property type="protein sequence ID" value="SCP94775.1"/>
    <property type="molecule type" value="Genomic_DNA"/>
</dbReference>
<dbReference type="SUPFAM" id="SSF53850">
    <property type="entry name" value="Periplasmic binding protein-like II"/>
    <property type="match status" value="1"/>
</dbReference>
<organism evidence="2 3">
    <name type="scientific">Anaerobium acetethylicum</name>
    <dbReference type="NCBI Taxonomy" id="1619234"/>
    <lineage>
        <taxon>Bacteria</taxon>
        <taxon>Bacillati</taxon>
        <taxon>Bacillota</taxon>
        <taxon>Clostridia</taxon>
        <taxon>Lachnospirales</taxon>
        <taxon>Lachnospiraceae</taxon>
        <taxon>Anaerobium</taxon>
    </lineage>
</organism>
<name>A0A1D3TN93_9FIRM</name>
<reference evidence="2 3" key="1">
    <citation type="submission" date="2016-09" db="EMBL/GenBank/DDBJ databases">
        <authorList>
            <person name="Capua I."/>
            <person name="De Benedictis P."/>
            <person name="Joannis T."/>
            <person name="Lombin L.H."/>
            <person name="Cattoli G."/>
        </authorList>
    </citation>
    <scope>NUCLEOTIDE SEQUENCE [LARGE SCALE GENOMIC DNA]</scope>
    <source>
        <strain evidence="2 3">GluBS11</strain>
    </source>
</reference>
<feature type="signal peptide" evidence="1">
    <location>
        <begin position="1"/>
        <end position="20"/>
    </location>
</feature>
<dbReference type="PANTHER" id="PTHR43649">
    <property type="entry name" value="ARABINOSE-BINDING PROTEIN-RELATED"/>
    <property type="match status" value="1"/>
</dbReference>
<protein>
    <submittedName>
        <fullName evidence="2">Raffinose/stachyose/melibiose transport system substrate-binding protein</fullName>
    </submittedName>
</protein>
<dbReference type="InterPro" id="IPR006059">
    <property type="entry name" value="SBP"/>
</dbReference>
<feature type="chain" id="PRO_5038633218" evidence="1">
    <location>
        <begin position="21"/>
        <end position="425"/>
    </location>
</feature>
<proteinExistence type="predicted"/>
<accession>A0A1D3TN93</accession>
<dbReference type="RefSeq" id="WP_091228448.1">
    <property type="nucleotide sequence ID" value="NZ_FMKA01000001.1"/>
</dbReference>
<dbReference type="STRING" id="1619234.SAMN05421730_100142"/>
<dbReference type="Gene3D" id="3.40.190.10">
    <property type="entry name" value="Periplasmic binding protein-like II"/>
    <property type="match status" value="2"/>
</dbReference>
<dbReference type="PROSITE" id="PS51257">
    <property type="entry name" value="PROKAR_LIPOPROTEIN"/>
    <property type="match status" value="1"/>
</dbReference>
<dbReference type="InterPro" id="IPR050490">
    <property type="entry name" value="Bact_solute-bd_prot1"/>
</dbReference>
<dbReference type="Pfam" id="PF01547">
    <property type="entry name" value="SBP_bac_1"/>
    <property type="match status" value="1"/>
</dbReference>
<dbReference type="AlphaFoldDB" id="A0A1D3TN93"/>
<evidence type="ECO:0000313" key="3">
    <source>
        <dbReference type="Proteomes" id="UP000199315"/>
    </source>
</evidence>